<feature type="chain" id="PRO_5038381854" evidence="8">
    <location>
        <begin position="20"/>
        <end position="354"/>
    </location>
</feature>
<sequence>MKRLLRVLTALLLSLGLTSCMDITEIREQAFIVGFGLDRTDTGELEINLMEIDMSGSGGGSEDSSKTQEQKFLIRTARGADIPECLRKIRMRLQKQLSLDKVTFVVFGEKLARSGISPYLDFLVRSPYIDQTVHVLITPDPKELLRKDQGSLNRFASKGHAFVPAYIPTRLWQVNKYATSSFKSIHLNRFKMIEGELNFEGESFLLKDKLVTQLDGIESRLFNILYGKDSQQVILYLDPEHQTSVQIGSVRRKISLTPERVHLVYRIQCEILESKEKSPYSNILALEEKANRYWEKELTRIINRTKAKGLDILGLGEKFQSRGWDTSDWEEKIKKLDVSLEVKLDILSPAGKRD</sequence>
<evidence type="ECO:0000313" key="12">
    <source>
        <dbReference type="Proteomes" id="UP000490800"/>
    </source>
</evidence>
<evidence type="ECO:0000313" key="11">
    <source>
        <dbReference type="EMBL" id="MVO98558.1"/>
    </source>
</evidence>
<reference evidence="11 12" key="1">
    <citation type="journal article" date="2019" name="Microorganisms">
        <title>Paenibacillus lutrae sp. nov., A Chitinolytic Species Isolated from A River Otter in Castril Natural Park, Granada, Spain.</title>
        <authorList>
            <person name="Rodriguez M."/>
            <person name="Reina J.C."/>
            <person name="Bejar V."/>
            <person name="Llamas I."/>
        </authorList>
    </citation>
    <scope>NUCLEOTIDE SEQUENCE [LARGE SCALE GENOMIC DNA]</scope>
    <source>
        <strain evidence="11 12">N10</strain>
    </source>
</reference>
<dbReference type="InterPro" id="IPR038501">
    <property type="entry name" value="Spore_GerAC_C_sf"/>
</dbReference>
<evidence type="ECO:0000256" key="6">
    <source>
        <dbReference type="ARBA" id="ARBA00023139"/>
    </source>
</evidence>
<dbReference type="GO" id="GO:0016020">
    <property type="term" value="C:membrane"/>
    <property type="evidence" value="ECO:0007669"/>
    <property type="project" value="UniProtKB-SubCell"/>
</dbReference>
<keyword evidence="4 8" id="KW-0732">Signal</keyword>
<evidence type="ECO:0000256" key="8">
    <source>
        <dbReference type="SAM" id="SignalP"/>
    </source>
</evidence>
<dbReference type="Gene3D" id="3.30.300.210">
    <property type="entry name" value="Nutrient germinant receptor protein C, domain 3"/>
    <property type="match status" value="1"/>
</dbReference>
<dbReference type="PANTHER" id="PTHR35789:SF1">
    <property type="entry name" value="SPORE GERMINATION PROTEIN B3"/>
    <property type="match status" value="1"/>
</dbReference>
<dbReference type="AlphaFoldDB" id="A0A7X3FF57"/>
<comment type="similarity">
    <text evidence="2">Belongs to the GerABKC lipoprotein family.</text>
</comment>
<dbReference type="OrthoDB" id="9816067at2"/>
<dbReference type="PANTHER" id="PTHR35789">
    <property type="entry name" value="SPORE GERMINATION PROTEIN B3"/>
    <property type="match status" value="1"/>
</dbReference>
<comment type="caution">
    <text evidence="11">The sequence shown here is derived from an EMBL/GenBank/DDBJ whole genome shotgun (WGS) entry which is preliminary data.</text>
</comment>
<evidence type="ECO:0000256" key="7">
    <source>
        <dbReference type="ARBA" id="ARBA00023288"/>
    </source>
</evidence>
<keyword evidence="6" id="KW-0564">Palmitate</keyword>
<evidence type="ECO:0000259" key="9">
    <source>
        <dbReference type="Pfam" id="PF05504"/>
    </source>
</evidence>
<accession>A0A7X3FF57</accession>
<keyword evidence="3" id="KW-0309">Germination</keyword>
<dbReference type="RefSeq" id="WP_157332879.1">
    <property type="nucleotide sequence ID" value="NZ_RHLK01000002.1"/>
</dbReference>
<dbReference type="GO" id="GO:0009847">
    <property type="term" value="P:spore germination"/>
    <property type="evidence" value="ECO:0007669"/>
    <property type="project" value="InterPro"/>
</dbReference>
<evidence type="ECO:0000256" key="2">
    <source>
        <dbReference type="ARBA" id="ARBA00007886"/>
    </source>
</evidence>
<dbReference type="Pfam" id="PF05504">
    <property type="entry name" value="Spore_GerAC"/>
    <property type="match status" value="1"/>
</dbReference>
<evidence type="ECO:0000256" key="3">
    <source>
        <dbReference type="ARBA" id="ARBA00022544"/>
    </source>
</evidence>
<name>A0A7X3FF57_9BACL</name>
<evidence type="ECO:0000256" key="4">
    <source>
        <dbReference type="ARBA" id="ARBA00022729"/>
    </source>
</evidence>
<keyword evidence="7" id="KW-0449">Lipoprotein</keyword>
<dbReference type="PROSITE" id="PS51257">
    <property type="entry name" value="PROKAR_LIPOPROTEIN"/>
    <property type="match status" value="1"/>
</dbReference>
<evidence type="ECO:0000256" key="1">
    <source>
        <dbReference type="ARBA" id="ARBA00004635"/>
    </source>
</evidence>
<dbReference type="EMBL" id="RHLK01000002">
    <property type="protein sequence ID" value="MVO98558.1"/>
    <property type="molecule type" value="Genomic_DNA"/>
</dbReference>
<comment type="subcellular location">
    <subcellularLocation>
        <location evidence="1">Membrane</location>
        <topology evidence="1">Lipid-anchor</topology>
    </subcellularLocation>
</comment>
<feature type="domain" description="Spore germination GerAC-like C-terminal" evidence="9">
    <location>
        <begin position="206"/>
        <end position="347"/>
    </location>
</feature>
<dbReference type="InterPro" id="IPR057336">
    <property type="entry name" value="GerAC_N"/>
</dbReference>
<evidence type="ECO:0000259" key="10">
    <source>
        <dbReference type="Pfam" id="PF25198"/>
    </source>
</evidence>
<dbReference type="InterPro" id="IPR008844">
    <property type="entry name" value="Spore_GerAC-like"/>
</dbReference>
<gene>
    <name evidence="11" type="ORF">EDM21_03245</name>
</gene>
<dbReference type="Pfam" id="PF25198">
    <property type="entry name" value="Spore_GerAC_N"/>
    <property type="match status" value="1"/>
</dbReference>
<protein>
    <submittedName>
        <fullName evidence="11">Spore gernimation protein GerC</fullName>
    </submittedName>
</protein>
<keyword evidence="5" id="KW-0472">Membrane</keyword>
<feature type="domain" description="Spore germination protein N-terminal" evidence="10">
    <location>
        <begin position="22"/>
        <end position="149"/>
    </location>
</feature>
<dbReference type="Proteomes" id="UP000490800">
    <property type="component" value="Unassembled WGS sequence"/>
</dbReference>
<dbReference type="InterPro" id="IPR046953">
    <property type="entry name" value="Spore_GerAC-like_C"/>
</dbReference>
<evidence type="ECO:0000256" key="5">
    <source>
        <dbReference type="ARBA" id="ARBA00023136"/>
    </source>
</evidence>
<proteinExistence type="inferred from homology"/>
<organism evidence="11 12">
    <name type="scientific">Paenibacillus lutrae</name>
    <dbReference type="NCBI Taxonomy" id="2078573"/>
    <lineage>
        <taxon>Bacteria</taxon>
        <taxon>Bacillati</taxon>
        <taxon>Bacillota</taxon>
        <taxon>Bacilli</taxon>
        <taxon>Bacillales</taxon>
        <taxon>Paenibacillaceae</taxon>
        <taxon>Paenibacillus</taxon>
    </lineage>
</organism>
<keyword evidence="12" id="KW-1185">Reference proteome</keyword>
<feature type="signal peptide" evidence="8">
    <location>
        <begin position="1"/>
        <end position="19"/>
    </location>
</feature>